<name>A0A9P0ANP4_BEMTA</name>
<keyword evidence="1" id="KW-0812">Transmembrane</keyword>
<protein>
    <recommendedName>
        <fullName evidence="2">CRAL-TRIO domain-containing protein</fullName>
    </recommendedName>
</protein>
<dbReference type="InterPro" id="IPR001251">
    <property type="entry name" value="CRAL-TRIO_dom"/>
</dbReference>
<proteinExistence type="predicted"/>
<accession>A0A9P0ANP4</accession>
<dbReference type="SUPFAM" id="SSF46938">
    <property type="entry name" value="CRAL/TRIO N-terminal domain"/>
    <property type="match status" value="1"/>
</dbReference>
<gene>
    <name evidence="3" type="ORF">BEMITA_LOCUS12942</name>
</gene>
<feature type="domain" description="CRAL-TRIO" evidence="2">
    <location>
        <begin position="85"/>
        <end position="245"/>
    </location>
</feature>
<feature type="transmembrane region" description="Helical" evidence="1">
    <location>
        <begin position="188"/>
        <end position="206"/>
    </location>
</feature>
<dbReference type="CDD" id="cd00170">
    <property type="entry name" value="SEC14"/>
    <property type="match status" value="1"/>
</dbReference>
<evidence type="ECO:0000256" key="1">
    <source>
        <dbReference type="SAM" id="Phobius"/>
    </source>
</evidence>
<evidence type="ECO:0000313" key="4">
    <source>
        <dbReference type="Proteomes" id="UP001152759"/>
    </source>
</evidence>
<dbReference type="PANTHER" id="PTHR10174">
    <property type="entry name" value="ALPHA-TOCOPHEROL TRANSFER PROTEIN-RELATED"/>
    <property type="match status" value="1"/>
</dbReference>
<keyword evidence="1" id="KW-1133">Transmembrane helix</keyword>
<dbReference type="InterPro" id="IPR036865">
    <property type="entry name" value="CRAL-TRIO_dom_sf"/>
</dbReference>
<dbReference type="Gene3D" id="1.20.5.1200">
    <property type="entry name" value="Alpha-tocopherol transfer"/>
    <property type="match status" value="1"/>
</dbReference>
<dbReference type="PROSITE" id="PS50191">
    <property type="entry name" value="CRAL_TRIO"/>
    <property type="match status" value="1"/>
</dbReference>
<dbReference type="Pfam" id="PF00650">
    <property type="entry name" value="CRAL_TRIO"/>
    <property type="match status" value="1"/>
</dbReference>
<organism evidence="3 4">
    <name type="scientific">Bemisia tabaci</name>
    <name type="common">Sweetpotato whitefly</name>
    <name type="synonym">Aleurodes tabaci</name>
    <dbReference type="NCBI Taxonomy" id="7038"/>
    <lineage>
        <taxon>Eukaryota</taxon>
        <taxon>Metazoa</taxon>
        <taxon>Ecdysozoa</taxon>
        <taxon>Arthropoda</taxon>
        <taxon>Hexapoda</taxon>
        <taxon>Insecta</taxon>
        <taxon>Pterygota</taxon>
        <taxon>Neoptera</taxon>
        <taxon>Paraneoptera</taxon>
        <taxon>Hemiptera</taxon>
        <taxon>Sternorrhyncha</taxon>
        <taxon>Aleyrodoidea</taxon>
        <taxon>Aleyrodidae</taxon>
        <taxon>Aleyrodinae</taxon>
        <taxon>Bemisia</taxon>
    </lineage>
</organism>
<sequence length="278" mass="32168">MSREGGQLTITESLDSDQMEALKTLKGLVADESNLYIGEDDRVLMRYLRCTNFNPDKAFYRMKSVYTLKANNPNWYPDGRPLKEYSWLLDKHVHHLLSSRDSKGRKVYLVKLGNIAVDEMPPNCLSQIDDLWLEGALDEPETQKNGMAFILDFKNTSWKIMKYITKDVVTVGTKKAEMVPLRHMEYHLINYGMFINAIVSFVFPFLSAESKKCIHFHKSSMKELHKFVDPMVLPPEYGGVGPELDPEQLQQYIFENESRLKELFSFGYQTEKKDKGDS</sequence>
<dbReference type="PRINTS" id="PR00180">
    <property type="entry name" value="CRETINALDHBP"/>
</dbReference>
<reference evidence="3" key="1">
    <citation type="submission" date="2021-12" db="EMBL/GenBank/DDBJ databases">
        <authorList>
            <person name="King R."/>
        </authorList>
    </citation>
    <scope>NUCLEOTIDE SEQUENCE</scope>
</reference>
<dbReference type="SUPFAM" id="SSF52087">
    <property type="entry name" value="CRAL/TRIO domain"/>
    <property type="match status" value="1"/>
</dbReference>
<evidence type="ECO:0000259" key="2">
    <source>
        <dbReference type="PROSITE" id="PS50191"/>
    </source>
</evidence>
<dbReference type="Gene3D" id="3.40.525.10">
    <property type="entry name" value="CRAL-TRIO lipid binding domain"/>
    <property type="match status" value="1"/>
</dbReference>
<dbReference type="KEGG" id="btab:109033942"/>
<keyword evidence="4" id="KW-1185">Reference proteome</keyword>
<dbReference type="InterPro" id="IPR036273">
    <property type="entry name" value="CRAL/TRIO_N_dom_sf"/>
</dbReference>
<dbReference type="AlphaFoldDB" id="A0A9P0ANP4"/>
<dbReference type="GO" id="GO:1902936">
    <property type="term" value="F:phosphatidylinositol bisphosphate binding"/>
    <property type="evidence" value="ECO:0007669"/>
    <property type="project" value="TreeGrafter"/>
</dbReference>
<dbReference type="Proteomes" id="UP001152759">
    <property type="component" value="Chromosome 8"/>
</dbReference>
<dbReference type="Gene3D" id="1.10.8.20">
    <property type="entry name" value="N-terminal domain of phosphatidylinositol transfer protein sec14p"/>
    <property type="match status" value="1"/>
</dbReference>
<keyword evidence="1" id="KW-0472">Membrane</keyword>
<dbReference type="PANTHER" id="PTHR10174:SF226">
    <property type="entry name" value="CLAVESIN-1-LIKE PROTEIN"/>
    <property type="match status" value="1"/>
</dbReference>
<dbReference type="SMART" id="SM00516">
    <property type="entry name" value="SEC14"/>
    <property type="match status" value="1"/>
</dbReference>
<dbReference type="OrthoDB" id="1434354at2759"/>
<evidence type="ECO:0000313" key="3">
    <source>
        <dbReference type="EMBL" id="CAH0394672.1"/>
    </source>
</evidence>
<dbReference type="GO" id="GO:0016020">
    <property type="term" value="C:membrane"/>
    <property type="evidence" value="ECO:0007669"/>
    <property type="project" value="TreeGrafter"/>
</dbReference>
<dbReference type="EMBL" id="OU963869">
    <property type="protein sequence ID" value="CAH0394672.1"/>
    <property type="molecule type" value="Genomic_DNA"/>
</dbReference>